<feature type="domain" description="Luciferase-like" evidence="7">
    <location>
        <begin position="39"/>
        <end position="392"/>
    </location>
</feature>
<dbReference type="PANTHER" id="PTHR30011:SF16">
    <property type="entry name" value="C2H2 FINGER DOMAIN TRANSCRIPTION FACTOR (EUROFUNG)-RELATED"/>
    <property type="match status" value="1"/>
</dbReference>
<accession>A0A250VMC3</accession>
<dbReference type="NCBIfam" id="TIGR03860">
    <property type="entry name" value="FMN_nitrolo"/>
    <property type="match status" value="1"/>
</dbReference>
<evidence type="ECO:0000256" key="1">
    <source>
        <dbReference type="ARBA" id="ARBA00022630"/>
    </source>
</evidence>
<comment type="caution">
    <text evidence="8">The sequence shown here is derived from an EMBL/GenBank/DDBJ whole genome shotgun (WGS) entry which is preliminary data.</text>
</comment>
<dbReference type="InterPro" id="IPR011251">
    <property type="entry name" value="Luciferase-like_dom"/>
</dbReference>
<dbReference type="InterPro" id="IPR016215">
    <property type="entry name" value="NTA_MOA"/>
</dbReference>
<dbReference type="Gene3D" id="3.20.20.30">
    <property type="entry name" value="Luciferase-like domain"/>
    <property type="match status" value="1"/>
</dbReference>
<keyword evidence="3" id="KW-0560">Oxidoreductase</keyword>
<dbReference type="CDD" id="cd01095">
    <property type="entry name" value="Nitrilotriacetate_monoxgenase"/>
    <property type="match status" value="1"/>
</dbReference>
<dbReference type="PIRSF" id="PIRSF000337">
    <property type="entry name" value="NTA_MOA"/>
    <property type="match status" value="1"/>
</dbReference>
<keyword evidence="1 6" id="KW-0285">Flavoprotein</keyword>
<dbReference type="EMBL" id="BDQI01000018">
    <property type="protein sequence ID" value="GAX55281.1"/>
    <property type="molecule type" value="Genomic_DNA"/>
</dbReference>
<evidence type="ECO:0000256" key="3">
    <source>
        <dbReference type="ARBA" id="ARBA00023002"/>
    </source>
</evidence>
<keyword evidence="9" id="KW-1185">Reference proteome</keyword>
<evidence type="ECO:0000313" key="8">
    <source>
        <dbReference type="EMBL" id="GAX55281.1"/>
    </source>
</evidence>
<keyword evidence="4 8" id="KW-0503">Monooxygenase</keyword>
<organism evidence="8 9">
    <name type="scientific">Streptomyces olivochromogenes</name>
    <dbReference type="NCBI Taxonomy" id="1963"/>
    <lineage>
        <taxon>Bacteria</taxon>
        <taxon>Bacillati</taxon>
        <taxon>Actinomycetota</taxon>
        <taxon>Actinomycetes</taxon>
        <taxon>Kitasatosporales</taxon>
        <taxon>Streptomycetaceae</taxon>
        <taxon>Streptomyces</taxon>
    </lineage>
</organism>
<dbReference type="STRING" id="1963.AQJ27_38040"/>
<name>A0A250VMC3_STROL</name>
<dbReference type="InterPro" id="IPR051260">
    <property type="entry name" value="Diverse_substr_monoxygenases"/>
</dbReference>
<dbReference type="SUPFAM" id="SSF51679">
    <property type="entry name" value="Bacterial luciferase-like"/>
    <property type="match status" value="1"/>
</dbReference>
<dbReference type="Proteomes" id="UP000217446">
    <property type="component" value="Unassembled WGS sequence"/>
</dbReference>
<evidence type="ECO:0000259" key="7">
    <source>
        <dbReference type="Pfam" id="PF00296"/>
    </source>
</evidence>
<reference evidence="9" key="1">
    <citation type="submission" date="2017-05" db="EMBL/GenBank/DDBJ databases">
        <title>Streptomyces olivochromogenes NBRC 3561 whole genome shotgun sequence.</title>
        <authorList>
            <person name="Dohra H."/>
            <person name="Kodani S."/>
        </authorList>
    </citation>
    <scope>NUCLEOTIDE SEQUENCE [LARGE SCALE GENOMIC DNA]</scope>
    <source>
        <strain evidence="9">NBRC 3561</strain>
    </source>
</reference>
<evidence type="ECO:0000256" key="2">
    <source>
        <dbReference type="ARBA" id="ARBA00022643"/>
    </source>
</evidence>
<proteinExistence type="inferred from homology"/>
<feature type="binding site" evidence="6">
    <location>
        <position position="233"/>
    </location>
    <ligand>
        <name>FMN</name>
        <dbReference type="ChEBI" id="CHEBI:58210"/>
    </ligand>
</feature>
<gene>
    <name evidence="8" type="ORF">SO3561_06836</name>
</gene>
<keyword evidence="2 6" id="KW-0288">FMN</keyword>
<comment type="similarity">
    <text evidence="5">Belongs to the NtaA/SnaA/DszA monooxygenase family.</text>
</comment>
<dbReference type="Pfam" id="PF00296">
    <property type="entry name" value="Bac_luciferase"/>
    <property type="match status" value="1"/>
</dbReference>
<feature type="binding site" evidence="6">
    <location>
        <position position="162"/>
    </location>
    <ligand>
        <name>FMN</name>
        <dbReference type="ChEBI" id="CHEBI:58210"/>
    </ligand>
</feature>
<dbReference type="InterPro" id="IPR036661">
    <property type="entry name" value="Luciferase-like_sf"/>
</dbReference>
<protein>
    <submittedName>
        <fullName evidence="8">Monooxygenase</fullName>
    </submittedName>
</protein>
<dbReference type="GO" id="GO:0016705">
    <property type="term" value="F:oxidoreductase activity, acting on paired donors, with incorporation or reduction of molecular oxygen"/>
    <property type="evidence" value="ECO:0007669"/>
    <property type="project" value="InterPro"/>
</dbReference>
<dbReference type="PANTHER" id="PTHR30011">
    <property type="entry name" value="ALKANESULFONATE MONOOXYGENASE-RELATED"/>
    <property type="match status" value="1"/>
</dbReference>
<dbReference type="AlphaFoldDB" id="A0A250VMC3"/>
<evidence type="ECO:0000256" key="5">
    <source>
        <dbReference type="ARBA" id="ARBA00033748"/>
    </source>
</evidence>
<evidence type="ECO:0000256" key="6">
    <source>
        <dbReference type="PIRSR" id="PIRSR000337-1"/>
    </source>
</evidence>
<evidence type="ECO:0000256" key="4">
    <source>
        <dbReference type="ARBA" id="ARBA00023033"/>
    </source>
</evidence>
<dbReference type="RefSeq" id="WP_067379233.1">
    <property type="nucleotide sequence ID" value="NZ_BDQI01000018.1"/>
</dbReference>
<sequence length="459" mass="50019">MTTDDPHTDPRLHLAAFLNAGPQGTVGWRHPDAGDGFLTAAHYTRIARVLEGAGFDMAFVPDSLAVPRSLGDSFDPAVTWGTGTPRLDPIPVITLMAAATEHLGVAATVSTGYQEPFHVARGMATLDHLVGGRAGWNVVTSFQDAEAQNFGQDRLPDRQTRYDRAEEFLEVTARLWDSWADDAIVADKESGVFGRPDRVRAVEHRGERFAVRGPLSVPRPPQGYPVIIQAGASPAGRDFAARWADVIFCSHESLESAVAFYTDVKSRAAAHGRDPDQLKVLPAATTVVGTDLKDALAKHEAFTELVHPEAGLSRLAYHVNVDLTRYDLDGPLPSLEEVGVEGHYREVVEFAEREKLSVREIGRWYGARTEGNMIGSAADIADTMEQWLDAGAADGFMIQATHVPAAFEEFADHVVPELRRRGLVRTAYTGGTLRDNLGLTRPARGEWRHRARPAAGGRP</sequence>
<feature type="binding site" evidence="6">
    <location>
        <position position="108"/>
    </location>
    <ligand>
        <name>FMN</name>
        <dbReference type="ChEBI" id="CHEBI:58210"/>
    </ligand>
</feature>
<feature type="binding site" evidence="6">
    <location>
        <position position="62"/>
    </location>
    <ligand>
        <name>FMN</name>
        <dbReference type="ChEBI" id="CHEBI:58210"/>
    </ligand>
</feature>
<dbReference type="GO" id="GO:0004497">
    <property type="term" value="F:monooxygenase activity"/>
    <property type="evidence" value="ECO:0007669"/>
    <property type="project" value="UniProtKB-KW"/>
</dbReference>
<evidence type="ECO:0000313" key="9">
    <source>
        <dbReference type="Proteomes" id="UP000217446"/>
    </source>
</evidence>